<keyword evidence="1" id="KW-0472">Membrane</keyword>
<dbReference type="InterPro" id="IPR032118">
    <property type="entry name" value="Phage_holin_HP1"/>
</dbReference>
<evidence type="ECO:0000313" key="2">
    <source>
        <dbReference type="EMBL" id="HAT3583794.1"/>
    </source>
</evidence>
<dbReference type="EMBL" id="DACSUM010000041">
    <property type="protein sequence ID" value="HAT3583794.1"/>
    <property type="molecule type" value="Genomic_DNA"/>
</dbReference>
<name>A0A9P3WH84_KLUIN</name>
<evidence type="ECO:0000256" key="1">
    <source>
        <dbReference type="SAM" id="Phobius"/>
    </source>
</evidence>
<reference evidence="2" key="1">
    <citation type="journal article" date="2018" name="Genome Biol.">
        <title>SKESA: strategic k-mer extension for scrupulous assemblies.</title>
        <authorList>
            <person name="Souvorov A."/>
            <person name="Agarwala R."/>
            <person name="Lipman D.J."/>
        </authorList>
    </citation>
    <scope>NUCLEOTIDE SEQUENCE</scope>
    <source>
        <strain evidence="2">CAVp300</strain>
    </source>
</reference>
<dbReference type="AlphaFoldDB" id="A0A9P3WH84"/>
<dbReference type="Pfam" id="PF16080">
    <property type="entry name" value="Phage_holin_2_3"/>
    <property type="match status" value="1"/>
</dbReference>
<dbReference type="Proteomes" id="UP000867740">
    <property type="component" value="Unassembled WGS sequence"/>
</dbReference>
<proteinExistence type="predicted"/>
<gene>
    <name evidence="2" type="ORF">I8531_004144</name>
</gene>
<comment type="caution">
    <text evidence="2">The sequence shown here is derived from an EMBL/GenBank/DDBJ whole genome shotgun (WGS) entry which is preliminary data.</text>
</comment>
<protein>
    <submittedName>
        <fullName evidence="2">Holin</fullName>
    </submittedName>
</protein>
<feature type="transmembrane region" description="Helical" evidence="1">
    <location>
        <begin position="7"/>
        <end position="25"/>
    </location>
</feature>
<reference evidence="2" key="2">
    <citation type="submission" date="2020-10" db="EMBL/GenBank/DDBJ databases">
        <authorList>
            <consortium name="NCBI Pathogen Detection Project"/>
        </authorList>
    </citation>
    <scope>NUCLEOTIDE SEQUENCE</scope>
    <source>
        <strain evidence="2">CAVp300</strain>
    </source>
</reference>
<feature type="transmembrane region" description="Helical" evidence="1">
    <location>
        <begin position="31"/>
        <end position="50"/>
    </location>
</feature>
<keyword evidence="1" id="KW-1133">Transmembrane helix</keyword>
<organism evidence="2 3">
    <name type="scientific">Kluyvera intermedia</name>
    <name type="common">Enterobacter intermedius</name>
    <dbReference type="NCBI Taxonomy" id="61648"/>
    <lineage>
        <taxon>Bacteria</taxon>
        <taxon>Pseudomonadati</taxon>
        <taxon>Pseudomonadota</taxon>
        <taxon>Gammaproteobacteria</taxon>
        <taxon>Enterobacterales</taxon>
        <taxon>Enterobacteriaceae</taxon>
        <taxon>Kluyvera</taxon>
    </lineage>
</organism>
<keyword evidence="1" id="KW-0812">Transmembrane</keyword>
<sequence>MGLSMEKITSSLAYWISVALTFFGAMTPQDFAAYFGALGVVLTVGVNWYYRRKSYALLALQLKQSRLTGEAMSNVINR</sequence>
<evidence type="ECO:0000313" key="3">
    <source>
        <dbReference type="Proteomes" id="UP000867740"/>
    </source>
</evidence>
<dbReference type="RefSeq" id="WP_047369199.1">
    <property type="nucleotide sequence ID" value="NZ_CABMNU010000005.1"/>
</dbReference>
<accession>A0A9P3WH84</accession>